<dbReference type="Pfam" id="PF00355">
    <property type="entry name" value="Rieske"/>
    <property type="match status" value="1"/>
</dbReference>
<dbReference type="InterPro" id="IPR036922">
    <property type="entry name" value="Rieske_2Fe-2S_sf"/>
</dbReference>
<organism evidence="8 9">
    <name type="scientific">Gracilibacillus dipsosauri</name>
    <dbReference type="NCBI Taxonomy" id="178340"/>
    <lineage>
        <taxon>Bacteria</taxon>
        <taxon>Bacillati</taxon>
        <taxon>Bacillota</taxon>
        <taxon>Bacilli</taxon>
        <taxon>Bacillales</taxon>
        <taxon>Bacillaceae</taxon>
        <taxon>Gracilibacillus</taxon>
    </lineage>
</organism>
<keyword evidence="6" id="KW-0534">Nitrate assimilation</keyword>
<accession>A0A317L528</accession>
<keyword evidence="9" id="KW-1185">Reference proteome</keyword>
<feature type="domain" description="Rieske" evidence="7">
    <location>
        <begin position="8"/>
        <end position="103"/>
    </location>
</feature>
<dbReference type="RefSeq" id="WP_054860479.1">
    <property type="nucleotide sequence ID" value="NZ_JAJUIE010000056.1"/>
</dbReference>
<proteinExistence type="predicted"/>
<dbReference type="GO" id="GO:0042128">
    <property type="term" value="P:nitrate assimilation"/>
    <property type="evidence" value="ECO:0007669"/>
    <property type="project" value="UniProtKB-KW"/>
</dbReference>
<evidence type="ECO:0000256" key="1">
    <source>
        <dbReference type="ARBA" id="ARBA00022714"/>
    </source>
</evidence>
<dbReference type="AlphaFoldDB" id="A0A317L528"/>
<dbReference type="InterPro" id="IPR017941">
    <property type="entry name" value="Rieske_2Fe-2S"/>
</dbReference>
<dbReference type="GO" id="GO:0004497">
    <property type="term" value="F:monooxygenase activity"/>
    <property type="evidence" value="ECO:0007669"/>
    <property type="project" value="UniProtKB-ARBA"/>
</dbReference>
<keyword evidence="4" id="KW-0408">Iron</keyword>
<keyword evidence="1" id="KW-0001">2Fe-2S</keyword>
<keyword evidence="5" id="KW-0411">Iron-sulfur</keyword>
<name>A0A317L528_9BACI</name>
<evidence type="ECO:0000256" key="3">
    <source>
        <dbReference type="ARBA" id="ARBA00023002"/>
    </source>
</evidence>
<sequence length="108" mass="12104">MERIVKKIWIGKIEDFPVSLGKAVKIENRDLAVFHLSNGQIKAIENKCPHRGGVLSEGIVSSEFVFCPLHDWKINVSDGQVQAPDKGCVQTFQTLIKDQQVYIEVPIS</sequence>
<dbReference type="PROSITE" id="PS51296">
    <property type="entry name" value="RIESKE"/>
    <property type="match status" value="1"/>
</dbReference>
<dbReference type="Gene3D" id="2.102.10.10">
    <property type="entry name" value="Rieske [2Fe-2S] iron-sulphur domain"/>
    <property type="match status" value="1"/>
</dbReference>
<dbReference type="GO" id="GO:0008942">
    <property type="term" value="F:nitrite reductase [NAD(P)H] activity"/>
    <property type="evidence" value="ECO:0007669"/>
    <property type="project" value="InterPro"/>
</dbReference>
<gene>
    <name evidence="8" type="primary">nirD</name>
    <name evidence="8" type="ORF">DLJ74_00795</name>
</gene>
<evidence type="ECO:0000256" key="6">
    <source>
        <dbReference type="ARBA" id="ARBA00023063"/>
    </source>
</evidence>
<comment type="caution">
    <text evidence="8">The sequence shown here is derived from an EMBL/GenBank/DDBJ whole genome shotgun (WGS) entry which is preliminary data.</text>
</comment>
<dbReference type="InterPro" id="IPR012748">
    <property type="entry name" value="Rieske-like_NirD"/>
</dbReference>
<evidence type="ECO:0000313" key="9">
    <source>
        <dbReference type="Proteomes" id="UP000245624"/>
    </source>
</evidence>
<evidence type="ECO:0000256" key="4">
    <source>
        <dbReference type="ARBA" id="ARBA00023004"/>
    </source>
</evidence>
<dbReference type="GO" id="GO:0051537">
    <property type="term" value="F:2 iron, 2 sulfur cluster binding"/>
    <property type="evidence" value="ECO:0007669"/>
    <property type="project" value="UniProtKB-KW"/>
</dbReference>
<dbReference type="Proteomes" id="UP000245624">
    <property type="component" value="Unassembled WGS sequence"/>
</dbReference>
<evidence type="ECO:0000256" key="5">
    <source>
        <dbReference type="ARBA" id="ARBA00023014"/>
    </source>
</evidence>
<evidence type="ECO:0000259" key="7">
    <source>
        <dbReference type="PROSITE" id="PS51296"/>
    </source>
</evidence>
<dbReference type="EMBL" id="QGTD01000001">
    <property type="protein sequence ID" value="PWU70404.1"/>
    <property type="molecule type" value="Genomic_DNA"/>
</dbReference>
<dbReference type="NCBIfam" id="TIGR02378">
    <property type="entry name" value="nirD_assim_sml"/>
    <property type="match status" value="1"/>
</dbReference>
<keyword evidence="3" id="KW-0560">Oxidoreductase</keyword>
<evidence type="ECO:0000313" key="8">
    <source>
        <dbReference type="EMBL" id="PWU70404.1"/>
    </source>
</evidence>
<dbReference type="SUPFAM" id="SSF50022">
    <property type="entry name" value="ISP domain"/>
    <property type="match status" value="1"/>
</dbReference>
<dbReference type="OrthoDB" id="593800at2"/>
<protein>
    <submittedName>
        <fullName evidence="8">Nitrite reductase (NAD(P)H) small subunit</fullName>
    </submittedName>
</protein>
<dbReference type="GO" id="GO:0046872">
    <property type="term" value="F:metal ion binding"/>
    <property type="evidence" value="ECO:0007669"/>
    <property type="project" value="UniProtKB-KW"/>
</dbReference>
<dbReference type="PANTHER" id="PTHR21496:SF23">
    <property type="entry name" value="3-PHENYLPROPIONATE_CINNAMIC ACID DIOXYGENASE FERREDOXIN SUBUNIT"/>
    <property type="match status" value="1"/>
</dbReference>
<dbReference type="CDD" id="cd03530">
    <property type="entry name" value="Rieske_NirD_small_Bacillus"/>
    <property type="match status" value="1"/>
</dbReference>
<dbReference type="GO" id="GO:0016705">
    <property type="term" value="F:oxidoreductase activity, acting on paired donors, with incorporation or reduction of molecular oxygen"/>
    <property type="evidence" value="ECO:0007669"/>
    <property type="project" value="UniProtKB-ARBA"/>
</dbReference>
<evidence type="ECO:0000256" key="2">
    <source>
        <dbReference type="ARBA" id="ARBA00022723"/>
    </source>
</evidence>
<dbReference type="PANTHER" id="PTHR21496">
    <property type="entry name" value="FERREDOXIN-RELATED"/>
    <property type="match status" value="1"/>
</dbReference>
<keyword evidence="2" id="KW-0479">Metal-binding</keyword>
<reference evidence="8 9" key="1">
    <citation type="submission" date="2018-05" db="EMBL/GenBank/DDBJ databases">
        <title>Genomic analysis of Gracilibacillus dipsosauri DD1 reveals novel features of a salt-tolerant amylase.</title>
        <authorList>
            <person name="Deutch C.E."/>
            <person name="Yang S."/>
        </authorList>
    </citation>
    <scope>NUCLEOTIDE SEQUENCE [LARGE SCALE GENOMIC DNA]</scope>
    <source>
        <strain evidence="8 9">DD1</strain>
    </source>
</reference>